<dbReference type="Proteomes" id="UP000192674">
    <property type="component" value="Unassembled WGS sequence"/>
</dbReference>
<dbReference type="Gene3D" id="1.10.10.10">
    <property type="entry name" value="Winged helix-like DNA-binding domain superfamily/Winged helix DNA-binding domain"/>
    <property type="match status" value="1"/>
</dbReference>
<dbReference type="InterPro" id="IPR013325">
    <property type="entry name" value="RNA_pol_sigma_r2"/>
</dbReference>
<evidence type="ECO:0000259" key="8">
    <source>
        <dbReference type="Pfam" id="PF08281"/>
    </source>
</evidence>
<dbReference type="GO" id="GO:0006352">
    <property type="term" value="P:DNA-templated transcription initiation"/>
    <property type="evidence" value="ECO:0007669"/>
    <property type="project" value="InterPro"/>
</dbReference>
<evidence type="ECO:0000256" key="3">
    <source>
        <dbReference type="ARBA" id="ARBA00023082"/>
    </source>
</evidence>
<keyword evidence="2 6" id="KW-0805">Transcription regulation</keyword>
<evidence type="ECO:0000256" key="5">
    <source>
        <dbReference type="ARBA" id="ARBA00023163"/>
    </source>
</evidence>
<evidence type="ECO:0000313" key="9">
    <source>
        <dbReference type="EMBL" id="SMD23821.1"/>
    </source>
</evidence>
<dbReference type="PANTHER" id="PTHR43133">
    <property type="entry name" value="RNA POLYMERASE ECF-TYPE SIGMA FACTO"/>
    <property type="match status" value="1"/>
</dbReference>
<dbReference type="GO" id="GO:0006950">
    <property type="term" value="P:response to stress"/>
    <property type="evidence" value="ECO:0007669"/>
    <property type="project" value="UniProtKB-ARBA"/>
</dbReference>
<feature type="domain" description="RNA polymerase sigma factor 70 region 4 type 2" evidence="8">
    <location>
        <begin position="101"/>
        <end position="152"/>
    </location>
</feature>
<dbReference type="Pfam" id="PF04542">
    <property type="entry name" value="Sigma70_r2"/>
    <property type="match status" value="1"/>
</dbReference>
<dbReference type="InterPro" id="IPR007627">
    <property type="entry name" value="RNA_pol_sigma70_r2"/>
</dbReference>
<dbReference type="InterPro" id="IPR039425">
    <property type="entry name" value="RNA_pol_sigma-70-like"/>
</dbReference>
<dbReference type="EMBL" id="FWXV01000009">
    <property type="protein sequence ID" value="SMD23821.1"/>
    <property type="molecule type" value="Genomic_DNA"/>
</dbReference>
<keyword evidence="5 6" id="KW-0804">Transcription</keyword>
<dbReference type="PANTHER" id="PTHR43133:SF50">
    <property type="entry name" value="ECF RNA POLYMERASE SIGMA FACTOR SIGM"/>
    <property type="match status" value="1"/>
</dbReference>
<dbReference type="Pfam" id="PF08281">
    <property type="entry name" value="Sigma70_r4_2"/>
    <property type="match status" value="1"/>
</dbReference>
<protein>
    <recommendedName>
        <fullName evidence="6">RNA polymerase sigma factor</fullName>
    </recommendedName>
</protein>
<evidence type="ECO:0000256" key="1">
    <source>
        <dbReference type="ARBA" id="ARBA00010641"/>
    </source>
</evidence>
<keyword evidence="10" id="KW-1185">Reference proteome</keyword>
<gene>
    <name evidence="9" type="ORF">SAMN05661093_08227</name>
</gene>
<dbReference type="InterPro" id="IPR014284">
    <property type="entry name" value="RNA_pol_sigma-70_dom"/>
</dbReference>
<dbReference type="PROSITE" id="PS01063">
    <property type="entry name" value="SIGMA70_ECF"/>
    <property type="match status" value="1"/>
</dbReference>
<evidence type="ECO:0000256" key="2">
    <source>
        <dbReference type="ARBA" id="ARBA00023015"/>
    </source>
</evidence>
<evidence type="ECO:0000259" key="7">
    <source>
        <dbReference type="Pfam" id="PF04542"/>
    </source>
</evidence>
<accession>A0A1Y5Y492</accession>
<name>A0A1Y5Y492_KIBAR</name>
<dbReference type="Gene3D" id="1.10.1740.10">
    <property type="match status" value="1"/>
</dbReference>
<proteinExistence type="inferred from homology"/>
<evidence type="ECO:0000256" key="4">
    <source>
        <dbReference type="ARBA" id="ARBA00023125"/>
    </source>
</evidence>
<feature type="domain" description="RNA polymerase sigma-70 region 2" evidence="7">
    <location>
        <begin position="12"/>
        <end position="75"/>
    </location>
</feature>
<dbReference type="InterPro" id="IPR013249">
    <property type="entry name" value="RNA_pol_sigma70_r4_t2"/>
</dbReference>
<dbReference type="CDD" id="cd06171">
    <property type="entry name" value="Sigma70_r4"/>
    <property type="match status" value="1"/>
</dbReference>
<reference evidence="9 10" key="1">
    <citation type="submission" date="2017-04" db="EMBL/GenBank/DDBJ databases">
        <authorList>
            <person name="Afonso C.L."/>
            <person name="Miller P.J."/>
            <person name="Scott M.A."/>
            <person name="Spackman E."/>
            <person name="Goraichik I."/>
            <person name="Dimitrov K.M."/>
            <person name="Suarez D.L."/>
            <person name="Swayne D.E."/>
        </authorList>
    </citation>
    <scope>NUCLEOTIDE SEQUENCE [LARGE SCALE GENOMIC DNA]</scope>
    <source>
        <strain evidence="9 10">DSM 43828</strain>
    </source>
</reference>
<dbReference type="AlphaFoldDB" id="A0A1Y5Y492"/>
<dbReference type="InterPro" id="IPR000838">
    <property type="entry name" value="RNA_pol_sigma70_ECF_CS"/>
</dbReference>
<comment type="similarity">
    <text evidence="1 6">Belongs to the sigma-70 factor family. ECF subfamily.</text>
</comment>
<dbReference type="OrthoDB" id="5243336at2"/>
<sequence length="166" mass="18848">MTESDWFAALYRGAYRELVLAVFALTRDLAEAEDVVQEAFAVAYRRRERVRHVDNQVAWLRTVAINLARKRWRRREMFDRLLGRHRAEPGLPAELGTDRADLHAVIHELGHEYRSVIVLHYLADLPVDEVAAALGVPVGTVKSRLSRARAALAGHLSEHAKENDHA</sequence>
<evidence type="ECO:0000313" key="10">
    <source>
        <dbReference type="Proteomes" id="UP000192674"/>
    </source>
</evidence>
<dbReference type="SUPFAM" id="SSF88946">
    <property type="entry name" value="Sigma2 domain of RNA polymerase sigma factors"/>
    <property type="match status" value="1"/>
</dbReference>
<dbReference type="RefSeq" id="WP_033393899.1">
    <property type="nucleotide sequence ID" value="NZ_FWXV01000009.1"/>
</dbReference>
<dbReference type="GO" id="GO:0003677">
    <property type="term" value="F:DNA binding"/>
    <property type="evidence" value="ECO:0007669"/>
    <property type="project" value="UniProtKB-KW"/>
</dbReference>
<keyword evidence="3 6" id="KW-0731">Sigma factor</keyword>
<dbReference type="InterPro" id="IPR013324">
    <property type="entry name" value="RNA_pol_sigma_r3/r4-like"/>
</dbReference>
<dbReference type="InterPro" id="IPR036388">
    <property type="entry name" value="WH-like_DNA-bd_sf"/>
</dbReference>
<dbReference type="GO" id="GO:0016987">
    <property type="term" value="F:sigma factor activity"/>
    <property type="evidence" value="ECO:0007669"/>
    <property type="project" value="UniProtKB-KW"/>
</dbReference>
<dbReference type="SUPFAM" id="SSF88659">
    <property type="entry name" value="Sigma3 and sigma4 domains of RNA polymerase sigma factors"/>
    <property type="match status" value="1"/>
</dbReference>
<dbReference type="NCBIfam" id="TIGR02937">
    <property type="entry name" value="sigma70-ECF"/>
    <property type="match status" value="1"/>
</dbReference>
<evidence type="ECO:0000256" key="6">
    <source>
        <dbReference type="RuleBase" id="RU000716"/>
    </source>
</evidence>
<organism evidence="9 10">
    <name type="scientific">Kibdelosporangium aridum</name>
    <dbReference type="NCBI Taxonomy" id="2030"/>
    <lineage>
        <taxon>Bacteria</taxon>
        <taxon>Bacillati</taxon>
        <taxon>Actinomycetota</taxon>
        <taxon>Actinomycetes</taxon>
        <taxon>Pseudonocardiales</taxon>
        <taxon>Pseudonocardiaceae</taxon>
        <taxon>Kibdelosporangium</taxon>
    </lineage>
</organism>
<keyword evidence="4 6" id="KW-0238">DNA-binding</keyword>